<dbReference type="KEGG" id="mpp:MICPUCDRAFT_32934"/>
<dbReference type="SUPFAM" id="SSF74650">
    <property type="entry name" value="Galactose mutarotase-like"/>
    <property type="match status" value="1"/>
</dbReference>
<dbReference type="Pfam" id="PF01263">
    <property type="entry name" value="Aldose_epim"/>
    <property type="match status" value="1"/>
</dbReference>
<evidence type="ECO:0000313" key="5">
    <source>
        <dbReference type="EMBL" id="EEH57666.1"/>
    </source>
</evidence>
<dbReference type="InterPro" id="IPR011013">
    <property type="entry name" value="Gal_mutarotase_sf_dom"/>
</dbReference>
<proteinExistence type="inferred from homology"/>
<dbReference type="GO" id="GO:0030246">
    <property type="term" value="F:carbohydrate binding"/>
    <property type="evidence" value="ECO:0007669"/>
    <property type="project" value="InterPro"/>
</dbReference>
<dbReference type="CDD" id="cd09020">
    <property type="entry name" value="D-hex-6-P-epi_like"/>
    <property type="match status" value="1"/>
</dbReference>
<dbReference type="Proteomes" id="UP000001876">
    <property type="component" value="Unassembled WGS sequence"/>
</dbReference>
<name>C1MQ88_MICPC</name>
<evidence type="ECO:0000256" key="3">
    <source>
        <dbReference type="ARBA" id="ARBA00012083"/>
    </source>
</evidence>
<dbReference type="STRING" id="564608.C1MQ88"/>
<dbReference type="PANTHER" id="PTHR11122:SF39">
    <property type="entry name" value="GLUCOSE-6-PHOSPHATE 1-EPIMERASE"/>
    <property type="match status" value="1"/>
</dbReference>
<comment type="catalytic activity">
    <reaction evidence="1">
        <text>alpha-D-glucose 6-phosphate = beta-D-glucose 6-phosphate</text>
        <dbReference type="Rhea" id="RHEA:16249"/>
        <dbReference type="ChEBI" id="CHEBI:58225"/>
        <dbReference type="ChEBI" id="CHEBI:58247"/>
        <dbReference type="EC" id="5.1.3.15"/>
    </reaction>
</comment>
<sequence>MSSAALASVGARPRVAPGRRVAVDARRATAARRGVSATVRASALNDRIVDDANAAFAIPGSVEFVAGEGGLPKCVLTHKNGGSAEVYLFGACVTSWCQPSGDDVLYVRPDAVFDKSKPISGGAPLCFPRFGPSDEMQQHGFARNSDWTVISSSADPNPDDPEPSVMFKLRDSEYTREMWDHAFEATYEVTLRRESLRMEFSVRNPLAEERKGRHEDAPFDFTAAIHTYIEVADATSPNVFARGLIGKNYIDKAIDPNVVHPEICAGDVVFGTSLCDKVFLKTEPETDLHVGTGAAVCVENTRGWTDTVVWNPHETLNIGDAWKKFVCVESAAVSEKIVLDSGKVWTAETNMFVADVD</sequence>
<dbReference type="OMA" id="MNWSITD"/>
<dbReference type="EMBL" id="GG663738">
    <property type="protein sequence ID" value="EEH57666.1"/>
    <property type="molecule type" value="Genomic_DNA"/>
</dbReference>
<dbReference type="RefSeq" id="XP_003057715.1">
    <property type="nucleotide sequence ID" value="XM_003057669.1"/>
</dbReference>
<dbReference type="InterPro" id="IPR025532">
    <property type="entry name" value="G6P_1-epimerase"/>
</dbReference>
<dbReference type="GO" id="GO:0005975">
    <property type="term" value="P:carbohydrate metabolic process"/>
    <property type="evidence" value="ECO:0007669"/>
    <property type="project" value="InterPro"/>
</dbReference>
<dbReference type="PANTHER" id="PTHR11122">
    <property type="entry name" value="APOSPORY-ASSOCIATED PROTEIN C-RELATED"/>
    <property type="match status" value="1"/>
</dbReference>
<evidence type="ECO:0000256" key="1">
    <source>
        <dbReference type="ARBA" id="ARBA00001096"/>
    </source>
</evidence>
<accession>C1MQ88</accession>
<dbReference type="eggNOG" id="KOG1594">
    <property type="taxonomic scope" value="Eukaryota"/>
</dbReference>
<dbReference type="GO" id="GO:0047938">
    <property type="term" value="F:glucose-6-phosphate 1-epimerase activity"/>
    <property type="evidence" value="ECO:0007669"/>
    <property type="project" value="UniProtKB-EC"/>
</dbReference>
<keyword evidence="6" id="KW-1185">Reference proteome</keyword>
<dbReference type="InterPro" id="IPR014718">
    <property type="entry name" value="GH-type_carb-bd"/>
</dbReference>
<dbReference type="AlphaFoldDB" id="C1MQ88"/>
<dbReference type="InterPro" id="IPR008183">
    <property type="entry name" value="Aldose_1/G6P_1-epimerase"/>
</dbReference>
<gene>
    <name evidence="5" type="ORF">MICPUCDRAFT_32934</name>
</gene>
<reference evidence="5 6" key="1">
    <citation type="journal article" date="2009" name="Science">
        <title>Green evolution and dynamic adaptations revealed by genomes of the marine picoeukaryotes Micromonas.</title>
        <authorList>
            <person name="Worden A.Z."/>
            <person name="Lee J.H."/>
            <person name="Mock T."/>
            <person name="Rouze P."/>
            <person name="Simmons M.P."/>
            <person name="Aerts A.L."/>
            <person name="Allen A.E."/>
            <person name="Cuvelier M.L."/>
            <person name="Derelle E."/>
            <person name="Everett M.V."/>
            <person name="Foulon E."/>
            <person name="Grimwood J."/>
            <person name="Gundlach H."/>
            <person name="Henrissat B."/>
            <person name="Napoli C."/>
            <person name="McDonald S.M."/>
            <person name="Parker M.S."/>
            <person name="Rombauts S."/>
            <person name="Salamov A."/>
            <person name="Von Dassow P."/>
            <person name="Badger J.H."/>
            <person name="Coutinho P.M."/>
            <person name="Demir E."/>
            <person name="Dubchak I."/>
            <person name="Gentemann C."/>
            <person name="Eikrem W."/>
            <person name="Gready J.E."/>
            <person name="John U."/>
            <person name="Lanier W."/>
            <person name="Lindquist E.A."/>
            <person name="Lucas S."/>
            <person name="Mayer K.F."/>
            <person name="Moreau H."/>
            <person name="Not F."/>
            <person name="Otillar R."/>
            <person name="Panaud O."/>
            <person name="Pangilinan J."/>
            <person name="Paulsen I."/>
            <person name="Piegu B."/>
            <person name="Poliakov A."/>
            <person name="Robbens S."/>
            <person name="Schmutz J."/>
            <person name="Toulza E."/>
            <person name="Wyss T."/>
            <person name="Zelensky A."/>
            <person name="Zhou K."/>
            <person name="Armbrust E.V."/>
            <person name="Bhattacharya D."/>
            <person name="Goodenough U.W."/>
            <person name="Van de Peer Y."/>
            <person name="Grigoriev I.V."/>
        </authorList>
    </citation>
    <scope>NUCLEOTIDE SEQUENCE [LARGE SCALE GENOMIC DNA]</scope>
    <source>
        <strain evidence="5 6">CCMP1545</strain>
    </source>
</reference>
<protein>
    <recommendedName>
        <fullName evidence="3">glucose-6-phosphate 1-epimerase</fullName>
        <ecNumber evidence="3">5.1.3.15</ecNumber>
    </recommendedName>
</protein>
<evidence type="ECO:0000313" key="6">
    <source>
        <dbReference type="Proteomes" id="UP000001876"/>
    </source>
</evidence>
<dbReference type="OrthoDB" id="1659429at2759"/>
<dbReference type="GeneID" id="9683523"/>
<organism evidence="6">
    <name type="scientific">Micromonas pusilla (strain CCMP1545)</name>
    <name type="common">Picoplanktonic green alga</name>
    <dbReference type="NCBI Taxonomy" id="564608"/>
    <lineage>
        <taxon>Eukaryota</taxon>
        <taxon>Viridiplantae</taxon>
        <taxon>Chlorophyta</taxon>
        <taxon>Mamiellophyceae</taxon>
        <taxon>Mamiellales</taxon>
        <taxon>Mamiellaceae</taxon>
        <taxon>Micromonas</taxon>
    </lineage>
</organism>
<keyword evidence="4" id="KW-0413">Isomerase</keyword>
<evidence type="ECO:0000256" key="2">
    <source>
        <dbReference type="ARBA" id="ARBA00005866"/>
    </source>
</evidence>
<dbReference type="EC" id="5.1.3.15" evidence="3"/>
<dbReference type="Gene3D" id="2.70.98.10">
    <property type="match status" value="1"/>
</dbReference>
<comment type="similarity">
    <text evidence="2">Belongs to the glucose-6-phosphate 1-epimerase family.</text>
</comment>
<evidence type="ECO:0000256" key="4">
    <source>
        <dbReference type="ARBA" id="ARBA00023235"/>
    </source>
</evidence>
<dbReference type="GO" id="GO:0005737">
    <property type="term" value="C:cytoplasm"/>
    <property type="evidence" value="ECO:0007669"/>
    <property type="project" value="TreeGrafter"/>
</dbReference>